<reference evidence="1 2" key="1">
    <citation type="submission" date="2018-01" db="EMBL/GenBank/DDBJ databases">
        <title>Genome Sequencing and Assembly of Anaerobacter polyendosporus strain CT4.</title>
        <authorList>
            <person name="Tachaapaikoon C."/>
            <person name="Sutheeworapong S."/>
            <person name="Jenjaroenpun P."/>
            <person name="Wongsurawat T."/>
            <person name="Nookeaw I."/>
            <person name="Cheawchanlertfa P."/>
            <person name="Kosugi A."/>
            <person name="Cheevadhanarak S."/>
            <person name="Ratanakhanokchai K."/>
        </authorList>
    </citation>
    <scope>NUCLEOTIDE SEQUENCE [LARGE SCALE GENOMIC DNA]</scope>
    <source>
        <strain evidence="1 2">CT4</strain>
    </source>
</reference>
<organism evidence="1 2">
    <name type="scientific">Clostridium manihotivorum</name>
    <dbReference type="NCBI Taxonomy" id="2320868"/>
    <lineage>
        <taxon>Bacteria</taxon>
        <taxon>Bacillati</taxon>
        <taxon>Bacillota</taxon>
        <taxon>Clostridia</taxon>
        <taxon>Eubacteriales</taxon>
        <taxon>Clostridiaceae</taxon>
        <taxon>Clostridium</taxon>
    </lineage>
</organism>
<dbReference type="EMBL" id="CP025746">
    <property type="protein sequence ID" value="QAA34318.1"/>
    <property type="molecule type" value="Genomic_DNA"/>
</dbReference>
<evidence type="ECO:0000313" key="1">
    <source>
        <dbReference type="EMBL" id="QAA34318.1"/>
    </source>
</evidence>
<name>A0A3R5QX53_9CLOT</name>
<dbReference type="Proteomes" id="UP000286268">
    <property type="component" value="Chromosome"/>
</dbReference>
<keyword evidence="2" id="KW-1185">Reference proteome</keyword>
<protein>
    <submittedName>
        <fullName evidence="1">Uncharacterized protein</fullName>
    </submittedName>
</protein>
<dbReference type="OrthoDB" id="1935347at2"/>
<evidence type="ECO:0000313" key="2">
    <source>
        <dbReference type="Proteomes" id="UP000286268"/>
    </source>
</evidence>
<gene>
    <name evidence="1" type="ORF">C1I91_23230</name>
</gene>
<proteinExistence type="predicted"/>
<dbReference type="AlphaFoldDB" id="A0A3R5QX53"/>
<sequence length="101" mass="11704">MAKINARNNDILNTAKNKTSPKIYSMLVELINSGEDSYAELVLKIDYLLEYASSCIKDKDWEEARESLSKAKSRIETLEQNNIDTEYLRYLYEGIESKCKK</sequence>
<dbReference type="KEGG" id="cmah:C1I91_23230"/>
<accession>A0A3R5QX53</accession>
<dbReference type="RefSeq" id="WP_128215037.1">
    <property type="nucleotide sequence ID" value="NZ_CP025746.1"/>
</dbReference>